<dbReference type="GO" id="GO:0005200">
    <property type="term" value="F:structural constituent of cytoskeleton"/>
    <property type="evidence" value="ECO:0007669"/>
    <property type="project" value="InterPro"/>
</dbReference>
<feature type="domain" description="Tubulin/FtsZ 2-layer sandwich" evidence="15">
    <location>
        <begin position="247"/>
        <end position="384"/>
    </location>
</feature>
<dbReference type="GO" id="GO:0007017">
    <property type="term" value="P:microtubule-based process"/>
    <property type="evidence" value="ECO:0007669"/>
    <property type="project" value="InterPro"/>
</dbReference>
<dbReference type="SUPFAM" id="SSF52490">
    <property type="entry name" value="Tubulin nucleotide-binding domain-like"/>
    <property type="match status" value="1"/>
</dbReference>
<reference evidence="16 17" key="1">
    <citation type="submission" date="2018-11" db="EMBL/GenBank/DDBJ databases">
        <title>Genome sequence of Saitozyma podzolica DSM 27192.</title>
        <authorList>
            <person name="Aliyu H."/>
            <person name="Gorte O."/>
            <person name="Ochsenreither K."/>
        </authorList>
    </citation>
    <scope>NUCLEOTIDE SEQUENCE [LARGE SCALE GENOMIC DNA]</scope>
    <source>
        <strain evidence="16 17">DSM 27192</strain>
    </source>
</reference>
<dbReference type="FunFam" id="3.40.50.1440:FF:000006">
    <property type="entry name" value="Tubulin beta chain"/>
    <property type="match status" value="1"/>
</dbReference>
<gene>
    <name evidence="16" type="primary">TUB2_2</name>
    <name evidence="16" type="ORF">EHS25_009725</name>
</gene>
<evidence type="ECO:0000256" key="12">
    <source>
        <dbReference type="ARBA" id="ARBA00034296"/>
    </source>
</evidence>
<keyword evidence="11" id="KW-0206">Cytoskeleton</keyword>
<evidence type="ECO:0000256" key="9">
    <source>
        <dbReference type="ARBA" id="ARBA00022842"/>
    </source>
</evidence>
<dbReference type="Gene3D" id="1.10.287.600">
    <property type="entry name" value="Helix hairpin bin"/>
    <property type="match status" value="1"/>
</dbReference>
<dbReference type="AlphaFoldDB" id="A0A427YK35"/>
<dbReference type="InterPro" id="IPR017975">
    <property type="entry name" value="Tubulin_CS"/>
</dbReference>
<evidence type="ECO:0000259" key="14">
    <source>
        <dbReference type="SMART" id="SM00864"/>
    </source>
</evidence>
<evidence type="ECO:0000256" key="4">
    <source>
        <dbReference type="ARBA" id="ARBA00011747"/>
    </source>
</evidence>
<evidence type="ECO:0000313" key="17">
    <source>
        <dbReference type="Proteomes" id="UP000279259"/>
    </source>
</evidence>
<dbReference type="CDD" id="cd02187">
    <property type="entry name" value="beta_tubulin"/>
    <property type="match status" value="1"/>
</dbReference>
<dbReference type="PROSITE" id="PS00227">
    <property type="entry name" value="TUBULIN"/>
    <property type="match status" value="1"/>
</dbReference>
<comment type="similarity">
    <text evidence="3 13">Belongs to the tubulin family.</text>
</comment>
<dbReference type="FunFam" id="3.30.1330.20:FF:000009">
    <property type="entry name" value="Tubulin beta chain"/>
    <property type="match status" value="1"/>
</dbReference>
<dbReference type="Gene3D" id="3.40.50.1440">
    <property type="entry name" value="Tubulin/FtsZ, GTPase domain"/>
    <property type="match status" value="1"/>
</dbReference>
<evidence type="ECO:0000256" key="8">
    <source>
        <dbReference type="ARBA" id="ARBA00022741"/>
    </source>
</evidence>
<evidence type="ECO:0000256" key="11">
    <source>
        <dbReference type="ARBA" id="ARBA00023212"/>
    </source>
</evidence>
<evidence type="ECO:0000256" key="6">
    <source>
        <dbReference type="ARBA" id="ARBA00022701"/>
    </source>
</evidence>
<comment type="subcellular location">
    <subcellularLocation>
        <location evidence="2">Cytoplasm</location>
        <location evidence="2">Cytoskeleton</location>
    </subcellularLocation>
</comment>
<dbReference type="Proteomes" id="UP000279259">
    <property type="component" value="Unassembled WGS sequence"/>
</dbReference>
<dbReference type="InterPro" id="IPR003008">
    <property type="entry name" value="Tubulin_FtsZ_GTPase"/>
</dbReference>
<keyword evidence="17" id="KW-1185">Reference proteome</keyword>
<evidence type="ECO:0000256" key="7">
    <source>
        <dbReference type="ARBA" id="ARBA00022723"/>
    </source>
</evidence>
<evidence type="ECO:0000256" key="2">
    <source>
        <dbReference type="ARBA" id="ARBA00004245"/>
    </source>
</evidence>
<dbReference type="InterPro" id="IPR002453">
    <property type="entry name" value="Beta_tubulin"/>
</dbReference>
<evidence type="ECO:0000256" key="1">
    <source>
        <dbReference type="ARBA" id="ARBA00001946"/>
    </source>
</evidence>
<feature type="domain" description="Tubulin/FtsZ GTPase" evidence="14">
    <location>
        <begin position="48"/>
        <end position="245"/>
    </location>
</feature>
<proteinExistence type="inferred from homology"/>
<keyword evidence="8 13" id="KW-0547">Nucleotide-binding</keyword>
<dbReference type="SMART" id="SM00865">
    <property type="entry name" value="Tubulin_C"/>
    <property type="match status" value="1"/>
</dbReference>
<dbReference type="OrthoDB" id="1662883at2759"/>
<dbReference type="PRINTS" id="PR01163">
    <property type="entry name" value="BETATUBULIN"/>
</dbReference>
<dbReference type="GO" id="GO:0046872">
    <property type="term" value="F:metal ion binding"/>
    <property type="evidence" value="ECO:0007669"/>
    <property type="project" value="UniProtKB-KW"/>
</dbReference>
<dbReference type="InterPro" id="IPR037103">
    <property type="entry name" value="Tubulin/FtsZ-like_C"/>
</dbReference>
<comment type="subunit">
    <text evidence="4 13">Dimer of alpha and beta chains. A typical microtubule is a hollow water-filled tube with an outer diameter of 25 nm and an inner diameter of 15 nM. Alpha-beta heterodimers associate head-to-tail to form protofilaments running lengthwise along the microtubule wall with the beta-tubulin subunit facing the microtubule plus end conferring a structural polarity. Microtubules usually have 13 protofilaments but different protofilament numbers can be found in some organisms and specialized cells.</text>
</comment>
<dbReference type="InterPro" id="IPR018316">
    <property type="entry name" value="Tubulin/FtsZ_2-layer-sand-dom"/>
</dbReference>
<dbReference type="InterPro" id="IPR023123">
    <property type="entry name" value="Tubulin_C"/>
</dbReference>
<dbReference type="InterPro" id="IPR008280">
    <property type="entry name" value="Tub_FtsZ_C"/>
</dbReference>
<dbReference type="Gene3D" id="3.30.1330.20">
    <property type="entry name" value="Tubulin/FtsZ, C-terminal domain"/>
    <property type="match status" value="1"/>
</dbReference>
<keyword evidence="5" id="KW-0963">Cytoplasm</keyword>
<evidence type="ECO:0000256" key="5">
    <source>
        <dbReference type="ARBA" id="ARBA00022490"/>
    </source>
</evidence>
<dbReference type="EMBL" id="RSCD01000008">
    <property type="protein sequence ID" value="RSH91426.1"/>
    <property type="molecule type" value="Genomic_DNA"/>
</dbReference>
<dbReference type="STRING" id="1890683.A0A427YK35"/>
<dbReference type="PANTHER" id="PTHR11588">
    <property type="entry name" value="TUBULIN"/>
    <property type="match status" value="1"/>
</dbReference>
<dbReference type="GO" id="GO:0003924">
    <property type="term" value="F:GTPase activity"/>
    <property type="evidence" value="ECO:0007669"/>
    <property type="project" value="InterPro"/>
</dbReference>
<comment type="cofactor">
    <cofactor evidence="1">
        <name>Mg(2+)</name>
        <dbReference type="ChEBI" id="CHEBI:18420"/>
    </cofactor>
</comment>
<accession>A0A427YK35</accession>
<dbReference type="SUPFAM" id="SSF55307">
    <property type="entry name" value="Tubulin C-terminal domain-like"/>
    <property type="match status" value="1"/>
</dbReference>
<evidence type="ECO:0000256" key="10">
    <source>
        <dbReference type="ARBA" id="ARBA00023134"/>
    </source>
</evidence>
<sequence length="452" mass="50054">MGREIISVSVGQAGNQIGTAFWENILLEHGLDMNGKYVGNDQQQLDKVDVYFTEASNKKYVPRSIQVDLEPAVLDNVRSGPMAGLFRPDTFIHGESGAGNIWAKGYYTEGAELVDSILDVLRQQAENADSLQGFQVTHSLGGGTGSGLGSLLLGKIREEYPDQMLATFSIFPSPKVSETVIEPYNFVLSSNILVEGSDITTCLDNEALYNILTTELKVKTPEYKDLNGIIARVMSGFTSTLRFPGQLNSDLRKLAVNMVPFPRLHFFTAGYAPLISTASRSFTASNVHDLTSAVFQRKSLLAAIDPALGKYLTVSVAYRGKLSMRDIETAVYDYQNKNSPLFVPWIPNSSLTTLCTVPPVGQTSAATLVANTTAISEVFKRSLTQFRSLYRRRAFMHWYIEEGMDEIEFTEAESNLHDLISEYEQYAAADVDEEVYDEMPVGEEENPEDYAE</sequence>
<dbReference type="InterPro" id="IPR000217">
    <property type="entry name" value="Tubulin"/>
</dbReference>
<organism evidence="16 17">
    <name type="scientific">Saitozyma podzolica</name>
    <dbReference type="NCBI Taxonomy" id="1890683"/>
    <lineage>
        <taxon>Eukaryota</taxon>
        <taxon>Fungi</taxon>
        <taxon>Dikarya</taxon>
        <taxon>Basidiomycota</taxon>
        <taxon>Agaricomycotina</taxon>
        <taxon>Tremellomycetes</taxon>
        <taxon>Tremellales</taxon>
        <taxon>Trimorphomycetaceae</taxon>
        <taxon>Saitozyma</taxon>
    </lineage>
</organism>
<dbReference type="Pfam" id="PF00091">
    <property type="entry name" value="Tubulin"/>
    <property type="match status" value="1"/>
</dbReference>
<evidence type="ECO:0000259" key="15">
    <source>
        <dbReference type="SMART" id="SM00865"/>
    </source>
</evidence>
<dbReference type="GO" id="GO:0005874">
    <property type="term" value="C:microtubule"/>
    <property type="evidence" value="ECO:0007669"/>
    <property type="project" value="UniProtKB-KW"/>
</dbReference>
<protein>
    <recommendedName>
        <fullName evidence="13">Tubulin beta chain</fullName>
    </recommendedName>
</protein>
<keyword evidence="10 13" id="KW-0342">GTP-binding</keyword>
<dbReference type="InterPro" id="IPR036525">
    <property type="entry name" value="Tubulin/FtsZ_GTPase_sf"/>
</dbReference>
<comment type="function">
    <text evidence="12 13">Tubulin is the major constituent of microtubules, a cylinder consisting of laterally associated linear protofilaments composed of alpha- and beta-tubulin heterodimers. Microtubules grow by the addition of GTP-tubulin dimers to the microtubule end, where a stabilizing cap forms. Below the cap, tubulin dimers are in GDP-bound state, owing to GTPase activity of alpha-tubulin.</text>
</comment>
<keyword evidence="7" id="KW-0479">Metal-binding</keyword>
<evidence type="ECO:0000256" key="3">
    <source>
        <dbReference type="ARBA" id="ARBA00009636"/>
    </source>
</evidence>
<evidence type="ECO:0000313" key="16">
    <source>
        <dbReference type="EMBL" id="RSH91426.1"/>
    </source>
</evidence>
<keyword evidence="6 13" id="KW-0493">Microtubule</keyword>
<evidence type="ECO:0000256" key="13">
    <source>
        <dbReference type="RuleBase" id="RU000352"/>
    </source>
</evidence>
<keyword evidence="9" id="KW-0460">Magnesium</keyword>
<name>A0A427YK35_9TREE</name>
<dbReference type="SMART" id="SM00864">
    <property type="entry name" value="Tubulin"/>
    <property type="match status" value="1"/>
</dbReference>
<dbReference type="Pfam" id="PF03953">
    <property type="entry name" value="Tubulin_C"/>
    <property type="match status" value="1"/>
</dbReference>
<dbReference type="PRINTS" id="PR01161">
    <property type="entry name" value="TUBULIN"/>
</dbReference>
<dbReference type="GO" id="GO:0005525">
    <property type="term" value="F:GTP binding"/>
    <property type="evidence" value="ECO:0007669"/>
    <property type="project" value="UniProtKB-UniRule"/>
</dbReference>
<comment type="caution">
    <text evidence="16">The sequence shown here is derived from an EMBL/GenBank/DDBJ whole genome shotgun (WGS) entry which is preliminary data.</text>
</comment>